<evidence type="ECO:0000313" key="4">
    <source>
        <dbReference type="Proteomes" id="UP000005258"/>
    </source>
</evidence>
<dbReference type="Gene3D" id="3.40.630.30">
    <property type="match status" value="1"/>
</dbReference>
<sequence length="102" mass="11352">MLAGRLDGRLVASVMAGHDGHRGWLYYVAVDPTCRQQGLGTDIVTAGEDWLRRHGVRKVLLMIRETNTAVKAFYEKVGYQAVPRVVMEKWVSGETGHTNEPA</sequence>
<proteinExistence type="predicted"/>
<dbReference type="SUPFAM" id="SSF55729">
    <property type="entry name" value="Acyl-CoA N-acyltransferases (Nat)"/>
    <property type="match status" value="1"/>
</dbReference>
<keyword evidence="1" id="KW-0808">Transferase</keyword>
<accession>I3TTI9</accession>
<gene>
    <name evidence="3" type="ordered locus">TMO_b0069</name>
</gene>
<dbReference type="InterPro" id="IPR016181">
    <property type="entry name" value="Acyl_CoA_acyltransferase"/>
</dbReference>
<dbReference type="PATRIC" id="fig|1110502.3.peg.4328"/>
<dbReference type="GO" id="GO:0008080">
    <property type="term" value="F:N-acetyltransferase activity"/>
    <property type="evidence" value="ECO:0007669"/>
    <property type="project" value="InterPro"/>
</dbReference>
<feature type="domain" description="N-acetyltransferase" evidence="2">
    <location>
        <begin position="1"/>
        <end position="102"/>
    </location>
</feature>
<keyword evidence="3" id="KW-0614">Plasmid</keyword>
<evidence type="ECO:0000259" key="2">
    <source>
        <dbReference type="PROSITE" id="PS51186"/>
    </source>
</evidence>
<dbReference type="Pfam" id="PF00583">
    <property type="entry name" value="Acetyltransf_1"/>
    <property type="match status" value="1"/>
</dbReference>
<dbReference type="AlphaFoldDB" id="I3TTI9"/>
<dbReference type="InterPro" id="IPR050769">
    <property type="entry name" value="NAT_camello-type"/>
</dbReference>
<dbReference type="HOGENOM" id="CLU_192674_0_0_5"/>
<evidence type="ECO:0000313" key="3">
    <source>
        <dbReference type="EMBL" id="AFK56077.1"/>
    </source>
</evidence>
<dbReference type="PANTHER" id="PTHR13947:SF37">
    <property type="entry name" value="LD18367P"/>
    <property type="match status" value="1"/>
</dbReference>
<evidence type="ECO:0000256" key="1">
    <source>
        <dbReference type="ARBA" id="ARBA00022679"/>
    </source>
</evidence>
<reference evidence="3 4" key="1">
    <citation type="journal article" date="2012" name="J. Am. Chem. Soc.">
        <title>Bacterial biosynthesis and maturation of the didemnin anti-cancer agents.</title>
        <authorList>
            <person name="Xu Y."/>
            <person name="Kersten R.D."/>
            <person name="Nam S.J."/>
            <person name="Lu L."/>
            <person name="Al-Suwailem A.M."/>
            <person name="Zheng H."/>
            <person name="Fenical W."/>
            <person name="Dorrestein P.C."/>
            <person name="Moore B.S."/>
            <person name="Qian P.Y."/>
        </authorList>
    </citation>
    <scope>NUCLEOTIDE SEQUENCE [LARGE SCALE GENOMIC DNA]</scope>
    <source>
        <strain evidence="3 4">KA081020-065</strain>
    </source>
</reference>
<keyword evidence="4" id="KW-1185">Reference proteome</keyword>
<dbReference type="PANTHER" id="PTHR13947">
    <property type="entry name" value="GNAT FAMILY N-ACETYLTRANSFERASE"/>
    <property type="match status" value="1"/>
</dbReference>
<dbReference type="CDD" id="cd04301">
    <property type="entry name" value="NAT_SF"/>
    <property type="match status" value="1"/>
</dbReference>
<dbReference type="InterPro" id="IPR000182">
    <property type="entry name" value="GNAT_dom"/>
</dbReference>
<organism evidence="3 4">
    <name type="scientific">Tistrella mobilis (strain KA081020-065)</name>
    <dbReference type="NCBI Taxonomy" id="1110502"/>
    <lineage>
        <taxon>Bacteria</taxon>
        <taxon>Pseudomonadati</taxon>
        <taxon>Pseudomonadota</taxon>
        <taxon>Alphaproteobacteria</taxon>
        <taxon>Geminicoccales</taxon>
        <taxon>Geminicoccaceae</taxon>
        <taxon>Tistrella</taxon>
    </lineage>
</organism>
<dbReference type="PROSITE" id="PS51186">
    <property type="entry name" value="GNAT"/>
    <property type="match status" value="1"/>
</dbReference>
<dbReference type="Proteomes" id="UP000005258">
    <property type="component" value="Plasmid pTM2"/>
</dbReference>
<protein>
    <submittedName>
        <fullName evidence="3">GCN5-related N-acetyltransferase</fullName>
    </submittedName>
</protein>
<dbReference type="KEGG" id="tmo:TMO_b0069"/>
<dbReference type="EMBL" id="CP003238">
    <property type="protein sequence ID" value="AFK56077.1"/>
    <property type="molecule type" value="Genomic_DNA"/>
</dbReference>
<name>I3TTI9_TISMK</name>
<geneLocation type="plasmid" evidence="3 4">
    <name>pTM2</name>
</geneLocation>